<evidence type="ECO:0000313" key="5">
    <source>
        <dbReference type="Proteomes" id="UP001248709"/>
    </source>
</evidence>
<feature type="domain" description="N-acetyltransferase" evidence="3">
    <location>
        <begin position="3"/>
        <end position="140"/>
    </location>
</feature>
<dbReference type="Pfam" id="PF13508">
    <property type="entry name" value="Acetyltransf_7"/>
    <property type="match status" value="1"/>
</dbReference>
<reference evidence="4 5" key="1">
    <citation type="submission" date="2023-07" db="EMBL/GenBank/DDBJ databases">
        <title>Genomic Encyclopedia of Type Strains, Phase IV (KMG-IV): sequencing the most valuable type-strain genomes for metagenomic binning, comparative biology and taxonomic classification.</title>
        <authorList>
            <person name="Goeker M."/>
        </authorList>
    </citation>
    <scope>NUCLEOTIDE SEQUENCE [LARGE SCALE GENOMIC DNA]</scope>
    <source>
        <strain evidence="4 5">T98</strain>
    </source>
</reference>
<dbReference type="CDD" id="cd04301">
    <property type="entry name" value="NAT_SF"/>
    <property type="match status" value="1"/>
</dbReference>
<gene>
    <name evidence="4" type="ORF">J2Z22_000947</name>
</gene>
<protein>
    <submittedName>
        <fullName evidence="4">GNAT superfamily N-acetyltransferase</fullName>
    </submittedName>
</protein>
<keyword evidence="5" id="KW-1185">Reference proteome</keyword>
<dbReference type="InterPro" id="IPR016181">
    <property type="entry name" value="Acyl_CoA_acyltransferase"/>
</dbReference>
<organism evidence="4 5">
    <name type="scientific">Paenibacillus forsythiae</name>
    <dbReference type="NCBI Taxonomy" id="365616"/>
    <lineage>
        <taxon>Bacteria</taxon>
        <taxon>Bacillati</taxon>
        <taxon>Bacillota</taxon>
        <taxon>Bacilli</taxon>
        <taxon>Bacillales</taxon>
        <taxon>Paenibacillaceae</taxon>
        <taxon>Paenibacillus</taxon>
    </lineage>
</organism>
<dbReference type="SUPFAM" id="SSF55729">
    <property type="entry name" value="Acyl-CoA N-acyltransferases (Nat)"/>
    <property type="match status" value="1"/>
</dbReference>
<dbReference type="Proteomes" id="UP001248709">
    <property type="component" value="Unassembled WGS sequence"/>
</dbReference>
<dbReference type="PROSITE" id="PS51186">
    <property type="entry name" value="GNAT"/>
    <property type="match status" value="1"/>
</dbReference>
<keyword evidence="1" id="KW-0808">Transferase</keyword>
<evidence type="ECO:0000256" key="2">
    <source>
        <dbReference type="ARBA" id="ARBA00023315"/>
    </source>
</evidence>
<accession>A0ABU3H4Q0</accession>
<dbReference type="PANTHER" id="PTHR43877">
    <property type="entry name" value="AMINOALKYLPHOSPHONATE N-ACETYLTRANSFERASE-RELATED-RELATED"/>
    <property type="match status" value="1"/>
</dbReference>
<dbReference type="InterPro" id="IPR000182">
    <property type="entry name" value="GNAT_dom"/>
</dbReference>
<evidence type="ECO:0000313" key="4">
    <source>
        <dbReference type="EMBL" id="MDT3425431.1"/>
    </source>
</evidence>
<dbReference type="EMBL" id="JAUSUY010000003">
    <property type="protein sequence ID" value="MDT3425431.1"/>
    <property type="molecule type" value="Genomic_DNA"/>
</dbReference>
<keyword evidence="2" id="KW-0012">Acyltransferase</keyword>
<dbReference type="RefSeq" id="WP_025700868.1">
    <property type="nucleotide sequence ID" value="NZ_JAUSUY010000003.1"/>
</dbReference>
<sequence length="140" mass="15993">MKVNYRAAELRDEEELFALAERLATSFKLNRQDFSGIFLKLLTDTHADLLIAEQESRIIGYVLAFHHSAFYANGVVSWVEELFVLEEFRGKRVGRKLMELVEGKAHERGSKLVALATRRAGEFYQAIGYAESAAYFKKTL</sequence>
<proteinExistence type="predicted"/>
<name>A0ABU3H4Q0_9BACL</name>
<dbReference type="InterPro" id="IPR050832">
    <property type="entry name" value="Bact_Acetyltransf"/>
</dbReference>
<comment type="caution">
    <text evidence="4">The sequence shown here is derived from an EMBL/GenBank/DDBJ whole genome shotgun (WGS) entry which is preliminary data.</text>
</comment>
<evidence type="ECO:0000256" key="1">
    <source>
        <dbReference type="ARBA" id="ARBA00022679"/>
    </source>
</evidence>
<evidence type="ECO:0000259" key="3">
    <source>
        <dbReference type="PROSITE" id="PS51186"/>
    </source>
</evidence>
<dbReference type="Gene3D" id="3.40.630.30">
    <property type="match status" value="1"/>
</dbReference>